<dbReference type="GO" id="GO:0016747">
    <property type="term" value="F:acyltransferase activity, transferring groups other than amino-acyl groups"/>
    <property type="evidence" value="ECO:0007669"/>
    <property type="project" value="InterPro"/>
</dbReference>
<dbReference type="PIRSF" id="PIRSF028520">
    <property type="entry name" value="UCP028520"/>
    <property type="match status" value="1"/>
</dbReference>
<name>C6XN46_HIRBI</name>
<evidence type="ECO:0000313" key="4">
    <source>
        <dbReference type="EMBL" id="ACT58216.1"/>
    </source>
</evidence>
<proteinExistence type="predicted"/>
<organism evidence="4 5">
    <name type="scientific">Hirschia baltica (strain ATCC 49814 / DSM 5838 / IFAM 1418)</name>
    <dbReference type="NCBI Taxonomy" id="582402"/>
    <lineage>
        <taxon>Bacteria</taxon>
        <taxon>Pseudomonadati</taxon>
        <taxon>Pseudomonadota</taxon>
        <taxon>Alphaproteobacteria</taxon>
        <taxon>Hyphomonadales</taxon>
        <taxon>Hyphomonadaceae</taxon>
        <taxon>Hirschia</taxon>
    </lineage>
</organism>
<keyword evidence="5" id="KW-1185">Reference proteome</keyword>
<dbReference type="RefSeq" id="WP_015826366.1">
    <property type="nucleotide sequence ID" value="NC_012982.1"/>
</dbReference>
<dbReference type="PANTHER" id="PTHR43877">
    <property type="entry name" value="AMINOALKYLPHOSPHONATE N-ACETYLTRANSFERASE-RELATED-RELATED"/>
    <property type="match status" value="1"/>
</dbReference>
<evidence type="ECO:0000313" key="5">
    <source>
        <dbReference type="Proteomes" id="UP000002745"/>
    </source>
</evidence>
<sequence>MDLNIREAQLEDIDWIVDLNQANVPAVGSLTREDYVDLEPKCHAVLLAEDETGERLGFVVLMVRGRDYASANYQWFEKTLDNFLYVDRIAVAEKGRGKGVGLALYSEALDMAEAQGAEKLAAEVNIKPMNEISLNFHKKLGFEEIGELNHPDQGKTVVMLVRSTLNPEK</sequence>
<dbReference type="CDD" id="cd04301">
    <property type="entry name" value="NAT_SF"/>
    <property type="match status" value="1"/>
</dbReference>
<dbReference type="InterPro" id="IPR016181">
    <property type="entry name" value="Acyl_CoA_acyltransferase"/>
</dbReference>
<keyword evidence="1 4" id="KW-0808">Transferase</keyword>
<dbReference type="EMBL" id="CP001678">
    <property type="protein sequence ID" value="ACT58216.1"/>
    <property type="molecule type" value="Genomic_DNA"/>
</dbReference>
<dbReference type="PANTHER" id="PTHR43877:SF2">
    <property type="entry name" value="AMINOALKYLPHOSPHONATE N-ACETYLTRANSFERASE-RELATED"/>
    <property type="match status" value="1"/>
</dbReference>
<keyword evidence="2" id="KW-0012">Acyltransferase</keyword>
<accession>C6XN46</accession>
<dbReference type="OrthoDB" id="6182349at2"/>
<dbReference type="InterPro" id="IPR000182">
    <property type="entry name" value="GNAT_dom"/>
</dbReference>
<dbReference type="KEGG" id="hba:Hbal_0514"/>
<evidence type="ECO:0000256" key="1">
    <source>
        <dbReference type="ARBA" id="ARBA00022679"/>
    </source>
</evidence>
<evidence type="ECO:0000256" key="2">
    <source>
        <dbReference type="ARBA" id="ARBA00023315"/>
    </source>
</evidence>
<evidence type="ECO:0000259" key="3">
    <source>
        <dbReference type="PROSITE" id="PS51186"/>
    </source>
</evidence>
<dbReference type="eggNOG" id="COG3818">
    <property type="taxonomic scope" value="Bacteria"/>
</dbReference>
<dbReference type="Proteomes" id="UP000002745">
    <property type="component" value="Chromosome"/>
</dbReference>
<dbReference type="STRING" id="582402.Hbal_0514"/>
<dbReference type="AlphaFoldDB" id="C6XN46"/>
<feature type="domain" description="N-acetyltransferase" evidence="3">
    <location>
        <begin position="3"/>
        <end position="164"/>
    </location>
</feature>
<dbReference type="InterPro" id="IPR016890">
    <property type="entry name" value="UCP028520"/>
</dbReference>
<dbReference type="SUPFAM" id="SSF55729">
    <property type="entry name" value="Acyl-CoA N-acyltransferases (Nat)"/>
    <property type="match status" value="1"/>
</dbReference>
<protein>
    <submittedName>
        <fullName evidence="4">GCN5-related N-acetyltransferase</fullName>
    </submittedName>
</protein>
<reference evidence="5" key="1">
    <citation type="journal article" date="2011" name="J. Bacteriol.">
        <title>Genome sequences of eight morphologically diverse alphaproteobacteria.</title>
        <authorList>
            <consortium name="US DOE Joint Genome Institute"/>
            <person name="Brown P.J."/>
            <person name="Kysela D.T."/>
            <person name="Buechlein A."/>
            <person name="Hemmerich C."/>
            <person name="Brun Y.V."/>
        </authorList>
    </citation>
    <scope>NUCLEOTIDE SEQUENCE [LARGE SCALE GENOMIC DNA]</scope>
    <source>
        <strain evidence="5">ATCC 49814 / DSM 5838 / IFAM 1418</strain>
    </source>
</reference>
<dbReference type="InterPro" id="IPR050832">
    <property type="entry name" value="Bact_Acetyltransf"/>
</dbReference>
<dbReference type="PROSITE" id="PS51186">
    <property type="entry name" value="GNAT"/>
    <property type="match status" value="1"/>
</dbReference>
<dbReference type="Pfam" id="PF00583">
    <property type="entry name" value="Acetyltransf_1"/>
    <property type="match status" value="1"/>
</dbReference>
<dbReference type="HOGENOM" id="CLU_106328_0_0_5"/>
<gene>
    <name evidence="4" type="ordered locus">Hbal_0514</name>
</gene>
<dbReference type="Gene3D" id="3.40.630.30">
    <property type="match status" value="1"/>
</dbReference>